<dbReference type="Gene3D" id="3.30.160.660">
    <property type="match status" value="1"/>
</dbReference>
<dbReference type="PANTHER" id="PTHR37809">
    <property type="entry name" value="RIBOSOMAL PROTEIN S12 METHYLTHIOTRANSFERASE ACCESSORY FACTOR YCAO"/>
    <property type="match status" value="1"/>
</dbReference>
<feature type="domain" description="YcaO" evidence="1">
    <location>
        <begin position="68"/>
        <end position="419"/>
    </location>
</feature>
<dbReference type="RefSeq" id="WP_277523523.1">
    <property type="nucleotide sequence ID" value="NZ_JAMQOT010000007.1"/>
</dbReference>
<dbReference type="Pfam" id="PF02624">
    <property type="entry name" value="YcaO"/>
    <property type="match status" value="1"/>
</dbReference>
<sequence>MIKHETDGDVTVPLARILGKKTGLVSDLEYTLPYRRQPIEVKTAQGQTVDIGNLTNDEASGASIEAMGKGATLRQSITTMLAEAVERGVYYIGAHRGVEASYEELSAEHEVIDTEYLQFYSERTREQLDHYETYYPLDKFETRSWICGRNLLSGDRTYVPIELVFPHKGVNERPLFMATTNGMACHKTLPQSLLESIYEFVERDSVMYTWWTRTVPDRLETDQFVTENETVRFHLLNLETGVNIPTVGCLGISAERSRPYAFFCAASDSTYPEAIRSAIWEASQCWSWHTTHSSGDLGGIDPQNITDLTSNVIYYQSPDNYDALEFLLDGPLRSIDRIENFSGFSSPKAELAHVLDILESHGVTPIGFDLTTPDIQELGLTVTRVVIPELLQLSLPSFPTDAHPRLNGRVKTVDPHPHG</sequence>
<dbReference type="PANTHER" id="PTHR37809:SF1">
    <property type="entry name" value="RIBOSOMAL PROTEIN S12 METHYLTHIOTRANSFERASE ACCESSORY FACTOR YCAO"/>
    <property type="match status" value="1"/>
</dbReference>
<dbReference type="EMBL" id="JAMQOT010000007">
    <property type="protein sequence ID" value="MDF9747480.1"/>
    <property type="molecule type" value="Genomic_DNA"/>
</dbReference>
<accession>A0A9Q4Q139</accession>
<protein>
    <submittedName>
        <fullName evidence="2">YcaO-like family protein</fullName>
    </submittedName>
</protein>
<organism evidence="2 3">
    <name type="scientific">Natrinema salsiterrestre</name>
    <dbReference type="NCBI Taxonomy" id="2950540"/>
    <lineage>
        <taxon>Archaea</taxon>
        <taxon>Methanobacteriati</taxon>
        <taxon>Methanobacteriota</taxon>
        <taxon>Stenosarchaea group</taxon>
        <taxon>Halobacteria</taxon>
        <taxon>Halobacteriales</taxon>
        <taxon>Natrialbaceae</taxon>
        <taxon>Natrinema</taxon>
    </lineage>
</organism>
<dbReference type="Gene3D" id="3.30.40.250">
    <property type="match status" value="1"/>
</dbReference>
<keyword evidence="3" id="KW-1185">Reference proteome</keyword>
<reference evidence="2" key="1">
    <citation type="submission" date="2022-06" db="EMBL/GenBank/DDBJ databases">
        <title>Natrinema sp. a new haloarchaeum isolate from saline soil.</title>
        <authorList>
            <person name="Strakova D."/>
            <person name="Galisteo C."/>
            <person name="Sanchez-Porro C."/>
            <person name="Ventosa A."/>
        </authorList>
    </citation>
    <scope>NUCLEOTIDE SEQUENCE</scope>
    <source>
        <strain evidence="2">S1CR25-10</strain>
    </source>
</reference>
<proteinExistence type="predicted"/>
<evidence type="ECO:0000313" key="3">
    <source>
        <dbReference type="Proteomes" id="UP001154061"/>
    </source>
</evidence>
<dbReference type="Proteomes" id="UP001154061">
    <property type="component" value="Unassembled WGS sequence"/>
</dbReference>
<name>A0A9Q4Q139_9EURY</name>
<gene>
    <name evidence="2" type="ORF">NDI89_17990</name>
</gene>
<dbReference type="InterPro" id="IPR003776">
    <property type="entry name" value="YcaO-like_dom"/>
</dbReference>
<dbReference type="AlphaFoldDB" id="A0A9Q4Q139"/>
<comment type="caution">
    <text evidence="2">The sequence shown here is derived from an EMBL/GenBank/DDBJ whole genome shotgun (WGS) entry which is preliminary data.</text>
</comment>
<dbReference type="PROSITE" id="PS51664">
    <property type="entry name" value="YCAO"/>
    <property type="match status" value="1"/>
</dbReference>
<evidence type="ECO:0000313" key="2">
    <source>
        <dbReference type="EMBL" id="MDF9747480.1"/>
    </source>
</evidence>
<evidence type="ECO:0000259" key="1">
    <source>
        <dbReference type="PROSITE" id="PS51664"/>
    </source>
</evidence>
<dbReference type="Gene3D" id="3.30.1330.230">
    <property type="match status" value="1"/>
</dbReference>